<dbReference type="Pfam" id="PF01095">
    <property type="entry name" value="Pectinesterase"/>
    <property type="match status" value="1"/>
</dbReference>
<dbReference type="Gene3D" id="2.160.20.10">
    <property type="entry name" value="Single-stranded right-handed beta-helix, Pectin lyase-like"/>
    <property type="match status" value="1"/>
</dbReference>
<evidence type="ECO:0000256" key="4">
    <source>
        <dbReference type="ARBA" id="ARBA00013229"/>
    </source>
</evidence>
<dbReference type="Proteomes" id="UP000287124">
    <property type="component" value="Unassembled WGS sequence"/>
</dbReference>
<evidence type="ECO:0000256" key="10">
    <source>
        <dbReference type="ARBA" id="ARBA00023242"/>
    </source>
</evidence>
<dbReference type="CDD" id="cd12148">
    <property type="entry name" value="fungal_TF_MHR"/>
    <property type="match status" value="1"/>
</dbReference>
<evidence type="ECO:0000256" key="2">
    <source>
        <dbReference type="ARBA" id="ARBA00005184"/>
    </source>
</evidence>
<evidence type="ECO:0000256" key="3">
    <source>
        <dbReference type="ARBA" id="ARBA00008891"/>
    </source>
</evidence>
<sequence length="887" mass="97268">MKFLATLSFVTAAFAASRTTAPSGCLVVRKSPSGGQYGTIQAAVNALSTSASGSQCIFIDQGTYSEQVLVPKRSAQLTIYGYTSDTSSYTGNKVTITAKKSQADGLNNDESATLRVKSPNFKLYNVNVANTYGKGSQAVALSAYADSGYYGCALTGYQDTLLSNEGYQLYSKCLIQGATDFIFGQKASSWFEKCDLRVVSASIGYITANGRDSSSGLSYYVFNNCNIAAASGNSVTNGAYYLGRPWREYARVVFQKTSMTSVINSAGWRIWNSGDERTSNVLFGEYSNTGAGASGTRASFYTKLSSPVSISTILTGSYASKGYYDASYIALACTECRRKHVKCDAGSPQCMRCQTQGLRCRYEPSRRGLKRRKLHHFASRSPGDLSVAGPSTDSTLRAGRQEPEQIVWDSADPHSALADFQPSVDGDDYTWSEPSLGECLLQNAQAAGDGEEMVEDDTLLINLFYANFFRGHPFLVPRALYTAQNYPSYMKLVIHLIGCHYTGTICSETMQGLADDALKKARDRGERSFVLVQALLLFSMILHARCVYDRSRSSLSQAVSLALELNMHRKSFSVAHSAGSPVVKESIRRTWWELYITDGFMAALDHKVNFRCNSVKSDMPLPCEEFLYSGEPLLFEPSTLEQFESRIYTNDDLPFSSFAYRIEAAQLFARTLSIASTHEVHRDQVQNVDNLLVAWHHHLGVGKAEPVDSTGGVDHTLLQAHALIEYTTMYLHFPRSDLIGVIAAASGIKTSLDLLPTYSRSMHGIKAVEAAKRFIDLVGLESSALKHSPLMLKGLLLSCTIQLSASSLRPSRYSDQFHSRLCLSLGILKTLYPVWALAREVSDSIRSMANQALPREKDLTLNPSLSLVDSGINLPAMSEQDEQNPES</sequence>
<evidence type="ECO:0000256" key="13">
    <source>
        <dbReference type="SAM" id="SignalP"/>
    </source>
</evidence>
<feature type="signal peptide" evidence="13">
    <location>
        <begin position="1"/>
        <end position="15"/>
    </location>
</feature>
<dbReference type="EC" id="3.1.1.11" evidence="4"/>
<dbReference type="InterPro" id="IPR007219">
    <property type="entry name" value="XnlR_reg_dom"/>
</dbReference>
<keyword evidence="5" id="KW-0964">Secreted</keyword>
<dbReference type="FunFam" id="2.160.20.10:FF:000014">
    <property type="entry name" value="Pectinesterase"/>
    <property type="match status" value="1"/>
</dbReference>
<feature type="active site" evidence="12">
    <location>
        <position position="180"/>
    </location>
</feature>
<dbReference type="InterPro" id="IPR036864">
    <property type="entry name" value="Zn2-C6_fun-type_DNA-bd_sf"/>
</dbReference>
<comment type="subcellular location">
    <subcellularLocation>
        <location evidence="1">Secreted</location>
    </subcellularLocation>
</comment>
<dbReference type="InterPro" id="IPR001138">
    <property type="entry name" value="Zn2Cys6_DnaBD"/>
</dbReference>
<dbReference type="GO" id="GO:0045490">
    <property type="term" value="P:pectin catabolic process"/>
    <property type="evidence" value="ECO:0007669"/>
    <property type="project" value="UniProtKB-UniPathway"/>
</dbReference>
<name>A0A430LYC0_9HYPO</name>
<dbReference type="Pfam" id="PF00172">
    <property type="entry name" value="Zn_clus"/>
    <property type="match status" value="1"/>
</dbReference>
<evidence type="ECO:0000259" key="14">
    <source>
        <dbReference type="PROSITE" id="PS50048"/>
    </source>
</evidence>
<dbReference type="PANTHER" id="PTHR47431:SF2">
    <property type="entry name" value="ZN(II)2CYS6 TRANSCRIPTION FACTOR (EUROFUNG)"/>
    <property type="match status" value="1"/>
</dbReference>
<feature type="chain" id="PRO_5019207564" description="pectinesterase" evidence="13">
    <location>
        <begin position="16"/>
        <end position="887"/>
    </location>
</feature>
<keyword evidence="16" id="KW-1185">Reference proteome</keyword>
<evidence type="ECO:0000256" key="7">
    <source>
        <dbReference type="ARBA" id="ARBA00022729"/>
    </source>
</evidence>
<dbReference type="InterPro" id="IPR033131">
    <property type="entry name" value="Pectinesterase_Asp_AS"/>
</dbReference>
<comment type="catalytic activity">
    <reaction evidence="11">
        <text>[(1-&gt;4)-alpha-D-galacturonosyl methyl ester](n) + n H2O = [(1-&gt;4)-alpha-D-galacturonosyl](n) + n methanol + n H(+)</text>
        <dbReference type="Rhea" id="RHEA:22380"/>
        <dbReference type="Rhea" id="RHEA-COMP:14570"/>
        <dbReference type="Rhea" id="RHEA-COMP:14573"/>
        <dbReference type="ChEBI" id="CHEBI:15377"/>
        <dbReference type="ChEBI" id="CHEBI:15378"/>
        <dbReference type="ChEBI" id="CHEBI:17790"/>
        <dbReference type="ChEBI" id="CHEBI:140522"/>
        <dbReference type="ChEBI" id="CHEBI:140523"/>
        <dbReference type="EC" id="3.1.1.11"/>
    </reaction>
</comment>
<evidence type="ECO:0000256" key="1">
    <source>
        <dbReference type="ARBA" id="ARBA00004613"/>
    </source>
</evidence>
<dbReference type="SMART" id="SM00066">
    <property type="entry name" value="GAL4"/>
    <property type="match status" value="1"/>
</dbReference>
<dbReference type="InterPro" id="IPR012334">
    <property type="entry name" value="Pectin_lyas_fold"/>
</dbReference>
<organism evidence="15 16">
    <name type="scientific">Fusarium euwallaceae</name>
    <dbReference type="NCBI Taxonomy" id="1147111"/>
    <lineage>
        <taxon>Eukaryota</taxon>
        <taxon>Fungi</taxon>
        <taxon>Dikarya</taxon>
        <taxon>Ascomycota</taxon>
        <taxon>Pezizomycotina</taxon>
        <taxon>Sordariomycetes</taxon>
        <taxon>Hypocreomycetidae</taxon>
        <taxon>Hypocreales</taxon>
        <taxon>Nectriaceae</taxon>
        <taxon>Fusarium</taxon>
        <taxon>Fusarium solani species complex</taxon>
    </lineage>
</organism>
<keyword evidence="8" id="KW-0378">Hydrolase</keyword>
<dbReference type="GO" id="GO:0003677">
    <property type="term" value="F:DNA binding"/>
    <property type="evidence" value="ECO:0007669"/>
    <property type="project" value="InterPro"/>
</dbReference>
<dbReference type="GO" id="GO:0008270">
    <property type="term" value="F:zinc ion binding"/>
    <property type="evidence" value="ECO:0007669"/>
    <property type="project" value="InterPro"/>
</dbReference>
<comment type="similarity">
    <text evidence="3">Belongs to the pectinesterase family.</text>
</comment>
<dbReference type="Pfam" id="PF04082">
    <property type="entry name" value="Fungal_trans"/>
    <property type="match status" value="1"/>
</dbReference>
<dbReference type="PANTHER" id="PTHR47431">
    <property type="entry name" value="ZN(II)2CYS6 TRANSCRIPTION FACTOR (EUROFUNG)-RELATED"/>
    <property type="match status" value="1"/>
</dbReference>
<evidence type="ECO:0000313" key="16">
    <source>
        <dbReference type="Proteomes" id="UP000287124"/>
    </source>
</evidence>
<dbReference type="GO" id="GO:0000981">
    <property type="term" value="F:DNA-binding transcription factor activity, RNA polymerase II-specific"/>
    <property type="evidence" value="ECO:0007669"/>
    <property type="project" value="InterPro"/>
</dbReference>
<evidence type="ECO:0000256" key="11">
    <source>
        <dbReference type="ARBA" id="ARBA00047928"/>
    </source>
</evidence>
<dbReference type="PROSITE" id="PS50048">
    <property type="entry name" value="ZN2_CY6_FUNGAL_2"/>
    <property type="match status" value="1"/>
</dbReference>
<dbReference type="CDD" id="cd00067">
    <property type="entry name" value="GAL4"/>
    <property type="match status" value="1"/>
</dbReference>
<keyword evidence="10" id="KW-0539">Nucleus</keyword>
<dbReference type="SUPFAM" id="SSF51126">
    <property type="entry name" value="Pectin lyase-like"/>
    <property type="match status" value="1"/>
</dbReference>
<dbReference type="GO" id="GO:0030599">
    <property type="term" value="F:pectinesterase activity"/>
    <property type="evidence" value="ECO:0007669"/>
    <property type="project" value="UniProtKB-EC"/>
</dbReference>
<accession>A0A430LYC0</accession>
<dbReference type="EMBL" id="MIKF01000052">
    <property type="protein sequence ID" value="RTE80712.1"/>
    <property type="molecule type" value="Genomic_DNA"/>
</dbReference>
<evidence type="ECO:0000256" key="6">
    <source>
        <dbReference type="ARBA" id="ARBA00022723"/>
    </source>
</evidence>
<dbReference type="PROSITE" id="PS00463">
    <property type="entry name" value="ZN2_CY6_FUNGAL_1"/>
    <property type="match status" value="1"/>
</dbReference>
<evidence type="ECO:0000256" key="5">
    <source>
        <dbReference type="ARBA" id="ARBA00022525"/>
    </source>
</evidence>
<protein>
    <recommendedName>
        <fullName evidence="4">pectinesterase</fullName>
        <ecNumber evidence="4">3.1.1.11</ecNumber>
    </recommendedName>
</protein>
<evidence type="ECO:0000256" key="9">
    <source>
        <dbReference type="ARBA" id="ARBA00023085"/>
    </source>
</evidence>
<comment type="caution">
    <text evidence="15">The sequence shown here is derived from an EMBL/GenBank/DDBJ whole genome shotgun (WGS) entry which is preliminary data.</text>
</comment>
<keyword evidence="7 13" id="KW-0732">Signal</keyword>
<dbReference type="SUPFAM" id="SSF57701">
    <property type="entry name" value="Zn2/Cys6 DNA-binding domain"/>
    <property type="match status" value="1"/>
</dbReference>
<reference evidence="15 16" key="1">
    <citation type="submission" date="2017-06" db="EMBL/GenBank/DDBJ databases">
        <title>Comparative genomic analysis of Ambrosia Fusariam Clade fungi.</title>
        <authorList>
            <person name="Stajich J.E."/>
            <person name="Carrillo J."/>
            <person name="Kijimoto T."/>
            <person name="Eskalen A."/>
            <person name="O'Donnell K."/>
            <person name="Kasson M."/>
        </authorList>
    </citation>
    <scope>NUCLEOTIDE SEQUENCE [LARGE SCALE GENOMIC DNA]</scope>
    <source>
        <strain evidence="15 16">UCR1854</strain>
    </source>
</reference>
<dbReference type="UniPathway" id="UPA00545">
    <property type="reaction ID" value="UER00823"/>
</dbReference>
<proteinExistence type="inferred from homology"/>
<dbReference type="GO" id="GO:0005576">
    <property type="term" value="C:extracellular region"/>
    <property type="evidence" value="ECO:0007669"/>
    <property type="project" value="UniProtKB-SubCell"/>
</dbReference>
<evidence type="ECO:0000256" key="8">
    <source>
        <dbReference type="ARBA" id="ARBA00022801"/>
    </source>
</evidence>
<keyword evidence="6" id="KW-0479">Metal-binding</keyword>
<dbReference type="Gene3D" id="4.10.240.10">
    <property type="entry name" value="Zn(2)-C6 fungal-type DNA-binding domain"/>
    <property type="match status" value="1"/>
</dbReference>
<comment type="pathway">
    <text evidence="2">Glycan metabolism; pectin degradation; 2-dehydro-3-deoxy-D-gluconate from pectin: step 1/5.</text>
</comment>
<dbReference type="PROSITE" id="PS00503">
    <property type="entry name" value="PECTINESTERASE_2"/>
    <property type="match status" value="1"/>
</dbReference>
<dbReference type="AlphaFoldDB" id="A0A430LYC0"/>
<gene>
    <name evidence="15" type="ORF">BHE90_004818</name>
</gene>
<dbReference type="GO" id="GO:0006351">
    <property type="term" value="P:DNA-templated transcription"/>
    <property type="evidence" value="ECO:0007669"/>
    <property type="project" value="InterPro"/>
</dbReference>
<evidence type="ECO:0000256" key="12">
    <source>
        <dbReference type="PROSITE-ProRule" id="PRU10040"/>
    </source>
</evidence>
<feature type="domain" description="Zn(2)-C6 fungal-type" evidence="14">
    <location>
        <begin position="332"/>
        <end position="362"/>
    </location>
</feature>
<keyword evidence="9" id="KW-0063">Aspartyl esterase</keyword>
<dbReference type="InterPro" id="IPR000070">
    <property type="entry name" value="Pectinesterase_cat"/>
</dbReference>
<dbReference type="GO" id="GO:0042545">
    <property type="term" value="P:cell wall modification"/>
    <property type="evidence" value="ECO:0007669"/>
    <property type="project" value="InterPro"/>
</dbReference>
<dbReference type="InterPro" id="IPR011050">
    <property type="entry name" value="Pectin_lyase_fold/virulence"/>
</dbReference>
<evidence type="ECO:0000313" key="15">
    <source>
        <dbReference type="EMBL" id="RTE80712.1"/>
    </source>
</evidence>